<feature type="domain" description="Polysaccharide export protein N-terminal" evidence="15">
    <location>
        <begin position="73"/>
        <end position="143"/>
    </location>
</feature>
<dbReference type="GO" id="GO:0009279">
    <property type="term" value="C:cell outer membrane"/>
    <property type="evidence" value="ECO:0007669"/>
    <property type="project" value="UniProtKB-SubCell"/>
</dbReference>
<keyword evidence="12" id="KW-0564">Palmitate</keyword>
<protein>
    <submittedName>
        <fullName evidence="18">Sugar transporter</fullName>
    </submittedName>
</protein>
<keyword evidence="3" id="KW-0813">Transport</keyword>
<organism evidence="18 19">
    <name type="scientific">Rhodoferax lacus</name>
    <dbReference type="NCBI Taxonomy" id="2184758"/>
    <lineage>
        <taxon>Bacteria</taxon>
        <taxon>Pseudomonadati</taxon>
        <taxon>Pseudomonadota</taxon>
        <taxon>Betaproteobacteria</taxon>
        <taxon>Burkholderiales</taxon>
        <taxon>Comamonadaceae</taxon>
        <taxon>Rhodoferax</taxon>
    </lineage>
</organism>
<evidence type="ECO:0000256" key="5">
    <source>
        <dbReference type="ARBA" id="ARBA00022597"/>
    </source>
</evidence>
<keyword evidence="10" id="KW-0626">Porin</keyword>
<dbReference type="Pfam" id="PF22461">
    <property type="entry name" value="SLBB_2"/>
    <property type="match status" value="1"/>
</dbReference>
<dbReference type="InterPro" id="IPR054765">
    <property type="entry name" value="SLBB_dom"/>
</dbReference>
<dbReference type="OrthoDB" id="9815244at2"/>
<dbReference type="GO" id="GO:0015288">
    <property type="term" value="F:porin activity"/>
    <property type="evidence" value="ECO:0007669"/>
    <property type="project" value="UniProtKB-KW"/>
</dbReference>
<keyword evidence="13" id="KW-0998">Cell outer membrane</keyword>
<evidence type="ECO:0000259" key="16">
    <source>
        <dbReference type="Pfam" id="PF10531"/>
    </source>
</evidence>
<feature type="domain" description="SLBB" evidence="17">
    <location>
        <begin position="153"/>
        <end position="230"/>
    </location>
</feature>
<comment type="subcellular location">
    <subcellularLocation>
        <location evidence="1">Cell outer membrane</location>
        <topology evidence="1">Multi-pass membrane protein</topology>
    </subcellularLocation>
</comment>
<evidence type="ECO:0000256" key="8">
    <source>
        <dbReference type="ARBA" id="ARBA00023047"/>
    </source>
</evidence>
<evidence type="ECO:0000256" key="10">
    <source>
        <dbReference type="ARBA" id="ARBA00023114"/>
    </source>
</evidence>
<keyword evidence="7" id="KW-0732">Signal</keyword>
<dbReference type="GO" id="GO:0015159">
    <property type="term" value="F:polysaccharide transmembrane transporter activity"/>
    <property type="evidence" value="ECO:0007669"/>
    <property type="project" value="InterPro"/>
</dbReference>
<sequence length="723" mass="77663">MWPIEDYSSAVTERIPTADSPAAALRKRPTPAVQAPNQFQLFVKESTGRNLPLYGSELFDNATAYNPDGSLPAPLNYILGTGDEVRIHVNGLIDYAGTHTIDRNGTINLPKVGNIALAGVALRDLEDFLRANLSKVYANFTVSAILGRQRSIQVYVVGQAKDPGTHQLSSFSTLISALFASGGPSATGSMRNISLLRSGKKISSLDLYDFIARGDKSRDVALQPGDVIVIPPAGPRVAVSGAFDQAAIYELQDPRGSGSNSGSATRLGDILGLGGGVPVLAKVQSALIERIVPGSLPPRQAQRISLDAAGLAQPLRDGDVITLLPISNEIGNAVTLQGAVAEPLRYPWFAGMRVLDLIPERDALITPDYYRSKNLLVQTLAPEPKAGEKISRRIQGLGEQINWEYAVIERLDNKSLTSQLIPFNLGLAILQKDAANNLELKAGDVVTVLSQSDLRLPTERQRRLVRVEGEVAAPGIYEALAGETLPQLVRRIGGLMPQAYVYGLEFSRESVRARQQDSLDQLIRRLDAQYQSAAATLGANLGADRAASAQQLQQQQQAQQKSQLDRLKALKSNGRIALELDTTARTLADLPSLPLEDGDHVTIPAVPSFVAAVGSVNNENVFIHKSGKTVGDIFRSAGLSEDAEPDQAFVLRADGSIVARRDRSGLFGGGFESLAVMPGDTVVVPAQLDRESKYNFITRAVKDWTQILANFGLGAAAIKTLRN</sequence>
<dbReference type="EMBL" id="QFZK01000005">
    <property type="protein sequence ID" value="RFO97064.1"/>
    <property type="molecule type" value="Genomic_DNA"/>
</dbReference>
<keyword evidence="4" id="KW-1134">Transmembrane beta strand</keyword>
<comment type="similarity">
    <text evidence="2">Belongs to the BexD/CtrA/VexA family.</text>
</comment>
<accession>A0A3E1RCH3</accession>
<dbReference type="Gene3D" id="3.10.560.10">
    <property type="entry name" value="Outer membrane lipoprotein wza domain like"/>
    <property type="match status" value="2"/>
</dbReference>
<evidence type="ECO:0000256" key="12">
    <source>
        <dbReference type="ARBA" id="ARBA00023139"/>
    </source>
</evidence>
<keyword evidence="11" id="KW-0472">Membrane</keyword>
<evidence type="ECO:0000256" key="11">
    <source>
        <dbReference type="ARBA" id="ARBA00023136"/>
    </source>
</evidence>
<evidence type="ECO:0000256" key="2">
    <source>
        <dbReference type="ARBA" id="ARBA00009450"/>
    </source>
</evidence>
<comment type="caution">
    <text evidence="18">The sequence shown here is derived from an EMBL/GenBank/DDBJ whole genome shotgun (WGS) entry which is preliminary data.</text>
</comment>
<keyword evidence="9" id="KW-0406">Ion transport</keyword>
<evidence type="ECO:0000256" key="1">
    <source>
        <dbReference type="ARBA" id="ARBA00004571"/>
    </source>
</evidence>
<dbReference type="InterPro" id="IPR003715">
    <property type="entry name" value="Poly_export_N"/>
</dbReference>
<dbReference type="PANTHER" id="PTHR33619:SF3">
    <property type="entry name" value="POLYSACCHARIDE EXPORT PROTEIN GFCE-RELATED"/>
    <property type="match status" value="1"/>
</dbReference>
<dbReference type="GO" id="GO:0046930">
    <property type="term" value="C:pore complex"/>
    <property type="evidence" value="ECO:0007669"/>
    <property type="project" value="UniProtKB-KW"/>
</dbReference>
<evidence type="ECO:0000256" key="3">
    <source>
        <dbReference type="ARBA" id="ARBA00022448"/>
    </source>
</evidence>
<evidence type="ECO:0000256" key="9">
    <source>
        <dbReference type="ARBA" id="ARBA00023065"/>
    </source>
</evidence>
<evidence type="ECO:0000256" key="6">
    <source>
        <dbReference type="ARBA" id="ARBA00022692"/>
    </source>
</evidence>
<evidence type="ECO:0000313" key="19">
    <source>
        <dbReference type="Proteomes" id="UP000260665"/>
    </source>
</evidence>
<evidence type="ECO:0000256" key="7">
    <source>
        <dbReference type="ARBA" id="ARBA00022729"/>
    </source>
</evidence>
<dbReference type="Proteomes" id="UP000260665">
    <property type="component" value="Unassembled WGS sequence"/>
</dbReference>
<name>A0A3E1RCH3_9BURK</name>
<dbReference type="Gene3D" id="3.10.20.600">
    <property type="match status" value="1"/>
</dbReference>
<reference evidence="18 19" key="1">
    <citation type="submission" date="2018-05" db="EMBL/GenBank/DDBJ databases">
        <title>Rhodoferax soyangensis sp.nov., isolated from an oligotrophic freshwater lake.</title>
        <authorList>
            <person name="Park M."/>
        </authorList>
    </citation>
    <scope>NUCLEOTIDE SEQUENCE [LARGE SCALE GENOMIC DNA]</scope>
    <source>
        <strain evidence="18 19">IMCC26218</strain>
    </source>
</reference>
<keyword evidence="14" id="KW-0449">Lipoprotein</keyword>
<evidence type="ECO:0000256" key="4">
    <source>
        <dbReference type="ARBA" id="ARBA00022452"/>
    </source>
</evidence>
<dbReference type="Pfam" id="PF02563">
    <property type="entry name" value="Poly_export"/>
    <property type="match status" value="1"/>
</dbReference>
<evidence type="ECO:0000259" key="15">
    <source>
        <dbReference type="Pfam" id="PF02563"/>
    </source>
</evidence>
<dbReference type="Pfam" id="PF10531">
    <property type="entry name" value="SLBB"/>
    <property type="match status" value="1"/>
</dbReference>
<dbReference type="RefSeq" id="WP_117177173.1">
    <property type="nucleotide sequence ID" value="NZ_QFZK01000005.1"/>
</dbReference>
<keyword evidence="8" id="KW-0625">Polysaccharide transport</keyword>
<dbReference type="Gene3D" id="3.30.1950.10">
    <property type="entry name" value="wza like domain"/>
    <property type="match status" value="1"/>
</dbReference>
<keyword evidence="5 18" id="KW-0762">Sugar transport</keyword>
<evidence type="ECO:0000259" key="17">
    <source>
        <dbReference type="Pfam" id="PF22461"/>
    </source>
</evidence>
<gene>
    <name evidence="18" type="ORF">DIC66_11310</name>
</gene>
<evidence type="ECO:0000313" key="18">
    <source>
        <dbReference type="EMBL" id="RFO97064.1"/>
    </source>
</evidence>
<dbReference type="InterPro" id="IPR049712">
    <property type="entry name" value="Poly_export"/>
</dbReference>
<proteinExistence type="inferred from homology"/>
<dbReference type="AlphaFoldDB" id="A0A3E1RCH3"/>
<evidence type="ECO:0000256" key="13">
    <source>
        <dbReference type="ARBA" id="ARBA00023237"/>
    </source>
</evidence>
<dbReference type="GO" id="GO:0006811">
    <property type="term" value="P:monoatomic ion transport"/>
    <property type="evidence" value="ECO:0007669"/>
    <property type="project" value="UniProtKB-KW"/>
</dbReference>
<dbReference type="PANTHER" id="PTHR33619">
    <property type="entry name" value="POLYSACCHARIDE EXPORT PROTEIN GFCE-RELATED"/>
    <property type="match status" value="1"/>
</dbReference>
<keyword evidence="19" id="KW-1185">Reference proteome</keyword>
<dbReference type="InterPro" id="IPR019554">
    <property type="entry name" value="Soluble_ligand-bd"/>
</dbReference>
<evidence type="ECO:0000256" key="14">
    <source>
        <dbReference type="ARBA" id="ARBA00023288"/>
    </source>
</evidence>
<feature type="domain" description="Soluble ligand binding" evidence="16">
    <location>
        <begin position="465"/>
        <end position="500"/>
    </location>
</feature>
<keyword evidence="6" id="KW-0812">Transmembrane</keyword>